<proteinExistence type="predicted"/>
<reference evidence="1 2" key="1">
    <citation type="submission" date="2020-05" db="EMBL/GenBank/DDBJ databases">
        <title>Genomic Encyclopedia of Type Strains, Phase III (KMG-III): the genomes of soil and plant-associated and newly described type strains.</title>
        <authorList>
            <person name="Whitman W."/>
        </authorList>
    </citation>
    <scope>NUCLEOTIDE SEQUENCE [LARGE SCALE GENOMIC DNA]</scope>
    <source>
        <strain evidence="1 2">KCTC 19046</strain>
    </source>
</reference>
<comment type="caution">
    <text evidence="1">The sequence shown here is derived from an EMBL/GenBank/DDBJ whole genome shotgun (WGS) entry which is preliminary data.</text>
</comment>
<organism evidence="1 2">
    <name type="scientific">Isoptericola halotolerans</name>
    <dbReference type="NCBI Taxonomy" id="300560"/>
    <lineage>
        <taxon>Bacteria</taxon>
        <taxon>Bacillati</taxon>
        <taxon>Actinomycetota</taxon>
        <taxon>Actinomycetes</taxon>
        <taxon>Micrococcales</taxon>
        <taxon>Promicromonosporaceae</taxon>
        <taxon>Isoptericola</taxon>
    </lineage>
</organism>
<dbReference type="RefSeq" id="WP_171782234.1">
    <property type="nucleotide sequence ID" value="NZ_BAAAML010000002.1"/>
</dbReference>
<sequence length="126" mass="13524">MSGTLLETKVANALVRDAAPSVPWWRLGPVLWMIRRGYGGLWVGGRVTLTTTTLAFAPNALNRSVHSGPLDAAVELAEVTRVTYRWGVLTGIVTAHTDDSALSVRCWNAHGFAGRLRAAVAAATRQ</sequence>
<dbReference type="EMBL" id="JABEZU010000001">
    <property type="protein sequence ID" value="NOV95991.1"/>
    <property type="molecule type" value="Genomic_DNA"/>
</dbReference>
<evidence type="ECO:0000313" key="1">
    <source>
        <dbReference type="EMBL" id="NOV95991.1"/>
    </source>
</evidence>
<protein>
    <recommendedName>
        <fullName evidence="3">PH (Pleckstrin Homology) domain-containing protein</fullName>
    </recommendedName>
</protein>
<evidence type="ECO:0008006" key="3">
    <source>
        <dbReference type="Google" id="ProtNLM"/>
    </source>
</evidence>
<dbReference type="Proteomes" id="UP000757540">
    <property type="component" value="Unassembled WGS sequence"/>
</dbReference>
<name>A0ABX1ZZU3_9MICO</name>
<gene>
    <name evidence="1" type="ORF">HDG69_000544</name>
</gene>
<evidence type="ECO:0000313" key="2">
    <source>
        <dbReference type="Proteomes" id="UP000757540"/>
    </source>
</evidence>
<accession>A0ABX1ZZU3</accession>
<keyword evidence="2" id="KW-1185">Reference proteome</keyword>